<feature type="transmembrane region" description="Helical" evidence="1">
    <location>
        <begin position="6"/>
        <end position="23"/>
    </location>
</feature>
<evidence type="ECO:0000313" key="2">
    <source>
        <dbReference type="EMBL" id="AAC97750.1"/>
    </source>
</evidence>
<evidence type="ECO:0000256" key="1">
    <source>
        <dbReference type="SAM" id="Phobius"/>
    </source>
</evidence>
<name>Q9YVM7_MSEPV</name>
<dbReference type="PIR" id="T28376">
    <property type="entry name" value="T28376"/>
</dbReference>
<protein>
    <submittedName>
        <fullName evidence="2">ORF MSV215 SCG gene family protein</fullName>
    </submittedName>
</protein>
<dbReference type="Pfam" id="PF06636">
    <property type="entry name" value="DUF1157"/>
    <property type="match status" value="1"/>
</dbReference>
<proteinExistence type="predicted"/>
<accession>Q9YVM7</accession>
<gene>
    <name evidence="2" type="primary">MSV215</name>
</gene>
<dbReference type="EMBL" id="AF063866">
    <property type="protein sequence ID" value="AAC97750.1"/>
    <property type="molecule type" value="Genomic_DNA"/>
</dbReference>
<evidence type="ECO:0000313" key="3">
    <source>
        <dbReference type="Proteomes" id="UP000172353"/>
    </source>
</evidence>
<reference evidence="2 3" key="1">
    <citation type="journal article" date="1999" name="J. Virol.">
        <title>The genome of Melanoplus sanguinipes entomopoxvirus.</title>
        <authorList>
            <person name="Afonso C.L."/>
            <person name="Tulman E.R."/>
            <person name="Lu Z."/>
            <person name="Oma E."/>
            <person name="Kutish G.F."/>
            <person name="Rock D.L."/>
        </authorList>
    </citation>
    <scope>NUCLEOTIDE SEQUENCE [LARGE SCALE GENOMIC DNA]</scope>
    <source>
        <strain evidence="2">Tucson</strain>
    </source>
</reference>
<dbReference type="GeneID" id="1449745"/>
<sequence length="370" mass="43140">MIYFVLLVVLAIYLIIYIIWDINDFISKIKNYINNDYSNLIMSKLPVNEEEIVEFNIIVGWMDNVILDRCLDGLQYSKIKPTLVFLSNLKTDDILAYGGFNKLLNYPINNIINRNGWIYNGYFILGNGNGDFICVDSNNSNIKRYDKNYTVDKLSINPGKTNDNIIVLNIIYKSEELLLININELSSDFNNSEYYEYLGNILLYIKNNYLNNKKFIICGSVGLNSKYINLAIETIFLDTVISSCYNGSITYFNNNGLYAQTTFIILDKNLCSYGVRFGVKYLENEILKYNLLLYAYIYNENYTGNKIEYFTDALSINIFESIKSRSDYIDDYVNWDKIDTSTLNTNFEYKKDYLKNDTSSYTKEILTYDE</sequence>
<organism evidence="2 3">
    <name type="scientific">Melanoplus sanguinipes entomopoxvirus</name>
    <name type="common">MsEPV</name>
    <dbReference type="NCBI Taxonomy" id="83191"/>
    <lineage>
        <taxon>Viruses</taxon>
        <taxon>Varidnaviria</taxon>
        <taxon>Bamfordvirae</taxon>
        <taxon>Nucleocytoviricota</taxon>
        <taxon>Pokkesviricetes</taxon>
        <taxon>Chitovirales</taxon>
        <taxon>Poxviridae</taxon>
        <taxon>Entomopoxvirinae</taxon>
        <taxon>Deltaentomopoxvirus</taxon>
        <taxon>Deltaentomopoxvirus msanguinipes</taxon>
    </lineage>
</organism>
<keyword evidence="1" id="KW-1133">Transmembrane helix</keyword>
<keyword evidence="3" id="KW-1185">Reference proteome</keyword>
<dbReference type="KEGG" id="vg:1449745"/>
<dbReference type="Proteomes" id="UP000172353">
    <property type="component" value="Segment"/>
</dbReference>
<keyword evidence="1" id="KW-0812">Transmembrane</keyword>
<keyword evidence="1" id="KW-0472">Membrane</keyword>
<organismHost>
    <name type="scientific">Melanoplus sanguinipes</name>
    <name type="common">Migratory grasshopper</name>
    <dbReference type="NCBI Taxonomy" id="65742"/>
</organismHost>
<dbReference type="InterPro" id="IPR010587">
    <property type="entry name" value="MsEPV_Orf214"/>
</dbReference>
<dbReference type="RefSeq" id="NP_048286.1">
    <property type="nucleotide sequence ID" value="NC_001993.1"/>
</dbReference>